<dbReference type="PANTHER" id="PTHR43130:SF15">
    <property type="entry name" value="THIJ_PFPI FAMILY PROTEIN (AFU_ORTHOLOGUE AFUA_5G14240)"/>
    <property type="match status" value="1"/>
</dbReference>
<proteinExistence type="predicted"/>
<evidence type="ECO:0000313" key="2">
    <source>
        <dbReference type="Proteomes" id="UP001211907"/>
    </source>
</evidence>
<reference evidence="1" key="1">
    <citation type="submission" date="2020-05" db="EMBL/GenBank/DDBJ databases">
        <title>Phylogenomic resolution of chytrid fungi.</title>
        <authorList>
            <person name="Stajich J.E."/>
            <person name="Amses K."/>
            <person name="Simmons R."/>
            <person name="Seto K."/>
            <person name="Myers J."/>
            <person name="Bonds A."/>
            <person name="Quandt C.A."/>
            <person name="Barry K."/>
            <person name="Liu P."/>
            <person name="Grigoriev I."/>
            <person name="Longcore J.E."/>
            <person name="James T.Y."/>
        </authorList>
    </citation>
    <scope>NUCLEOTIDE SEQUENCE</scope>
    <source>
        <strain evidence="1">JEL0513</strain>
    </source>
</reference>
<protein>
    <recommendedName>
        <fullName evidence="3">DJ-1/PfpI domain-containing protein</fullName>
    </recommendedName>
</protein>
<dbReference type="Gene3D" id="3.40.50.880">
    <property type="match status" value="1"/>
</dbReference>
<dbReference type="InterPro" id="IPR052158">
    <property type="entry name" value="INH-QAR"/>
</dbReference>
<dbReference type="AlphaFoldDB" id="A0AAD5SVQ5"/>
<gene>
    <name evidence="1" type="ORF">HK100_003449</name>
</gene>
<dbReference type="PANTHER" id="PTHR43130">
    <property type="entry name" value="ARAC-FAMILY TRANSCRIPTIONAL REGULATOR"/>
    <property type="match status" value="1"/>
</dbReference>
<evidence type="ECO:0008006" key="3">
    <source>
        <dbReference type="Google" id="ProtNLM"/>
    </source>
</evidence>
<sequence length="451" mass="49585">MQHRGQKTTVGFLVDYNVDGYDLLSVYSVFNLFSKDVFELIIIPLPTNNSTESNVAEMDVRYVETVCFWGVNVTAPPNATLPQVDIIVIPAIDPLRSLKSATTRRFLTSLFLEAEYVLTICFGSAIPASLGFLDGQEATGTRAVFDALTTYGPKVCWVRNRRWVSSPPIKQKFWSSSGASAGVDMAANFIAWFLGGTESSLVRDATILSIENGLGMRISTDPADDPFAVQKTWFGALPPIVFVVDRFLGIMKMLQHVEWSLLTILASTLKRPAIKVKPHRAWGKKLNVVILGYDGVDANTFATFATNFSFDIPNCNTYSVKIGDDDGENTISTGQGLKLLLEKNIKWLYDHSKSIDVVVIPDLSPNSGAIMPTKIITEVKNFVSSAHGLEVCIVPKGILDSDIDSKARVFELKHGFLSAVCAFIELSELLKTDGAKSSLDFAEIHPMNRKI</sequence>
<dbReference type="EMBL" id="JADGJH010001861">
    <property type="protein sequence ID" value="KAJ3108395.1"/>
    <property type="molecule type" value="Genomic_DNA"/>
</dbReference>
<dbReference type="Proteomes" id="UP001211907">
    <property type="component" value="Unassembled WGS sequence"/>
</dbReference>
<accession>A0AAD5SVQ5</accession>
<evidence type="ECO:0000313" key="1">
    <source>
        <dbReference type="EMBL" id="KAJ3108395.1"/>
    </source>
</evidence>
<organism evidence="1 2">
    <name type="scientific">Physocladia obscura</name>
    <dbReference type="NCBI Taxonomy" id="109957"/>
    <lineage>
        <taxon>Eukaryota</taxon>
        <taxon>Fungi</taxon>
        <taxon>Fungi incertae sedis</taxon>
        <taxon>Chytridiomycota</taxon>
        <taxon>Chytridiomycota incertae sedis</taxon>
        <taxon>Chytridiomycetes</taxon>
        <taxon>Chytridiales</taxon>
        <taxon>Chytriomycetaceae</taxon>
        <taxon>Physocladia</taxon>
    </lineage>
</organism>
<name>A0AAD5SVQ5_9FUNG</name>
<dbReference type="SUPFAM" id="SSF52317">
    <property type="entry name" value="Class I glutamine amidotransferase-like"/>
    <property type="match status" value="1"/>
</dbReference>
<keyword evidence="2" id="KW-1185">Reference proteome</keyword>
<dbReference type="InterPro" id="IPR029062">
    <property type="entry name" value="Class_I_gatase-like"/>
</dbReference>
<comment type="caution">
    <text evidence="1">The sequence shown here is derived from an EMBL/GenBank/DDBJ whole genome shotgun (WGS) entry which is preliminary data.</text>
</comment>